<dbReference type="CDD" id="cd04475">
    <property type="entry name" value="RPA1_DBD_B"/>
    <property type="match status" value="1"/>
</dbReference>
<dbReference type="Proteomes" id="UP000038045">
    <property type="component" value="Unplaced"/>
</dbReference>
<dbReference type="WBParaSite" id="PTRK_0001679000.1">
    <property type="protein sequence ID" value="PTRK_0001679000.1"/>
    <property type="gene ID" value="PTRK_0001679000"/>
</dbReference>
<dbReference type="InterPro" id="IPR013955">
    <property type="entry name" value="Rep_factor-A_C"/>
</dbReference>
<evidence type="ECO:0000313" key="13">
    <source>
        <dbReference type="Proteomes" id="UP000038045"/>
    </source>
</evidence>
<proteinExistence type="inferred from homology"/>
<feature type="domain" description="Replication protein A OB" evidence="12">
    <location>
        <begin position="304"/>
        <end position="392"/>
    </location>
</feature>
<dbReference type="InterPro" id="IPR000424">
    <property type="entry name" value="Primosome_PriB/ssb"/>
</dbReference>
<dbReference type="GO" id="GO:0006260">
    <property type="term" value="P:DNA replication"/>
    <property type="evidence" value="ECO:0007669"/>
    <property type="project" value="UniProtKB-KW"/>
</dbReference>
<dbReference type="CDD" id="cd04474">
    <property type="entry name" value="RPA1_DBD_A"/>
    <property type="match status" value="1"/>
</dbReference>
<evidence type="ECO:0000256" key="7">
    <source>
        <dbReference type="ARBA" id="ARBA00023125"/>
    </source>
</evidence>
<comment type="subunit">
    <text evidence="10">Component of the heterotrimeric canonical replication protein A complex (RPA).</text>
</comment>
<comment type="subcellular location">
    <subcellularLocation>
        <location evidence="1 10">Nucleus</location>
    </subcellularLocation>
</comment>
<keyword evidence="3 10" id="KW-0235">DNA replication</keyword>
<dbReference type="PROSITE" id="PS50935">
    <property type="entry name" value="SSB"/>
    <property type="match status" value="1"/>
</dbReference>
<dbReference type="InterPro" id="IPR012340">
    <property type="entry name" value="NA-bd_OB-fold"/>
</dbReference>
<keyword evidence="4 10" id="KW-0479">Metal-binding</keyword>
<dbReference type="Pfam" id="PF16900">
    <property type="entry name" value="REPA_OB_2"/>
    <property type="match status" value="1"/>
</dbReference>
<dbReference type="NCBIfam" id="TIGR00617">
    <property type="entry name" value="rpa1"/>
    <property type="match status" value="1"/>
</dbReference>
<evidence type="ECO:0000256" key="9">
    <source>
        <dbReference type="PROSITE-ProRule" id="PRU00252"/>
    </source>
</evidence>
<dbReference type="SUPFAM" id="SSF50249">
    <property type="entry name" value="Nucleic acid-binding proteins"/>
    <property type="match status" value="3"/>
</dbReference>
<evidence type="ECO:0000259" key="12">
    <source>
        <dbReference type="Pfam" id="PF16900"/>
    </source>
</evidence>
<dbReference type="GO" id="GO:0005634">
    <property type="term" value="C:nucleus"/>
    <property type="evidence" value="ECO:0007669"/>
    <property type="project" value="UniProtKB-SubCell"/>
</dbReference>
<dbReference type="Gene3D" id="2.40.50.140">
    <property type="entry name" value="Nucleic acid-binding proteins"/>
    <property type="match status" value="4"/>
</dbReference>
<evidence type="ECO:0000256" key="4">
    <source>
        <dbReference type="ARBA" id="ARBA00022723"/>
    </source>
</evidence>
<keyword evidence="8 10" id="KW-0539">Nucleus</keyword>
<dbReference type="GO" id="GO:0003697">
    <property type="term" value="F:single-stranded DNA binding"/>
    <property type="evidence" value="ECO:0007669"/>
    <property type="project" value="InterPro"/>
</dbReference>
<keyword evidence="13" id="KW-1185">Reference proteome</keyword>
<keyword evidence="6 10" id="KW-0862">Zinc</keyword>
<dbReference type="PANTHER" id="PTHR47165:SF4">
    <property type="entry name" value="OS03G0429900 PROTEIN"/>
    <property type="match status" value="1"/>
</dbReference>
<dbReference type="FunFam" id="2.40.50.140:FF:000041">
    <property type="entry name" value="Replication protein A subunit"/>
    <property type="match status" value="1"/>
</dbReference>
<dbReference type="GO" id="GO:0008270">
    <property type="term" value="F:zinc ion binding"/>
    <property type="evidence" value="ECO:0007669"/>
    <property type="project" value="UniProtKB-KW"/>
</dbReference>
<dbReference type="InterPro" id="IPR047192">
    <property type="entry name" value="Euk_RPA1_DBD_C"/>
</dbReference>
<dbReference type="PANTHER" id="PTHR47165">
    <property type="entry name" value="OS03G0429900 PROTEIN"/>
    <property type="match status" value="1"/>
</dbReference>
<feature type="domain" description="Replication factor A C-terminal" evidence="11">
    <location>
        <begin position="452"/>
        <end position="592"/>
    </location>
</feature>
<sequence>MTADNYNLTRGFFQILAEGKAGNEKPIVQIMNSRLTSDKTSVRLRLSDGIFSYAAVGIVGDGAAKFSQLGIEKLLSIIKIEDYVVTHTSKDGVERMHILINDFELLVKEASIIGTPVPHPGNPEEHRGLKIEVLSQAPLKETNHQTTVNVIKKPDTSTRTISTTNASMVDADIVPIVSISPYLMKWKICGVVTDKQELRDVNTSRGTSKVLNFNLADKEETEIRISSFGDLATTLFELVQVGSTYIVKGNNKSVKAVNKRFNTTGHEYEIMVRNDTEIVKCDGEVAIEPPACKINRVMLSDIKCKNGQLVDIIAVVDKMEDVVNVATKNGNTDRRVVYLLDNSKTLVPVTVWGERCAEFTEDILKTVIILKNVLVREFNGSYSVSFVSRSKLIPIDGIDLATELLEWYKNERDTTEIFNNAKKNSGGSLSRLIAIQSALARCLGDEESKTEYFNICGRILRVRENPVYKACPSKDCKKKVQIEGEQYHCPRCDVTTDNFKFICMINIEIGDESGSHWATLFQEKAELFFGKSSEELGLMLEADENGETFKRFISQFQNKNYFFTIKSKSSIYNEVKLLRWVVFDTKPVSSDKIAEYYNQACDKIEALLS</sequence>
<dbReference type="STRING" id="131310.A0A0N5A505"/>
<evidence type="ECO:0000256" key="10">
    <source>
        <dbReference type="RuleBase" id="RU364130"/>
    </source>
</evidence>
<dbReference type="GO" id="GO:0006310">
    <property type="term" value="P:DNA recombination"/>
    <property type="evidence" value="ECO:0007669"/>
    <property type="project" value="InterPro"/>
</dbReference>
<comment type="function">
    <text evidence="10">As part of the heterotrimeric replication protein A complex (RPA/RP-A), binds and stabilizes single-stranded DNA intermediates, that form during DNA replication or upon DNA stress. It prevents their reannealing and in parallel, recruits and activates different proteins and complexes involved in DNA metabolism. Thereby, it plays an essential role both in DNA replication and the cellular response to DNA damage.</text>
</comment>
<name>A0A0N5A505_PARTI</name>
<dbReference type="GO" id="GO:0006281">
    <property type="term" value="P:DNA repair"/>
    <property type="evidence" value="ECO:0007669"/>
    <property type="project" value="InterPro"/>
</dbReference>
<comment type="similarity">
    <text evidence="2 10">Belongs to the replication factor A protein 1 family.</text>
</comment>
<dbReference type="Pfam" id="PF08646">
    <property type="entry name" value="Rep_fac-A_C"/>
    <property type="match status" value="1"/>
</dbReference>
<evidence type="ECO:0000256" key="1">
    <source>
        <dbReference type="ARBA" id="ARBA00004123"/>
    </source>
</evidence>
<organism evidence="13 14">
    <name type="scientific">Parastrongyloides trichosuri</name>
    <name type="common">Possum-specific nematode worm</name>
    <dbReference type="NCBI Taxonomy" id="131310"/>
    <lineage>
        <taxon>Eukaryota</taxon>
        <taxon>Metazoa</taxon>
        <taxon>Ecdysozoa</taxon>
        <taxon>Nematoda</taxon>
        <taxon>Chromadorea</taxon>
        <taxon>Rhabditida</taxon>
        <taxon>Tylenchina</taxon>
        <taxon>Panagrolaimomorpha</taxon>
        <taxon>Strongyloidoidea</taxon>
        <taxon>Strongyloididae</taxon>
        <taxon>Parastrongyloides</taxon>
    </lineage>
</organism>
<reference evidence="14" key="1">
    <citation type="submission" date="2017-02" db="UniProtKB">
        <authorList>
            <consortium name="WormBaseParasite"/>
        </authorList>
    </citation>
    <scope>IDENTIFICATION</scope>
</reference>
<accession>A0A0N5A505</accession>
<dbReference type="InterPro" id="IPR004591">
    <property type="entry name" value="Rfa1"/>
</dbReference>
<protein>
    <recommendedName>
        <fullName evidence="10">Replication protein A subunit</fullName>
    </recommendedName>
</protein>
<evidence type="ECO:0000256" key="6">
    <source>
        <dbReference type="ARBA" id="ARBA00022833"/>
    </source>
</evidence>
<evidence type="ECO:0000256" key="2">
    <source>
        <dbReference type="ARBA" id="ARBA00005690"/>
    </source>
</evidence>
<evidence type="ECO:0000256" key="8">
    <source>
        <dbReference type="ARBA" id="ARBA00023242"/>
    </source>
</evidence>
<dbReference type="InterPro" id="IPR031657">
    <property type="entry name" value="REPA_OB_2"/>
</dbReference>
<dbReference type="AlphaFoldDB" id="A0A0N5A505"/>
<evidence type="ECO:0000313" key="14">
    <source>
        <dbReference type="WBParaSite" id="PTRK_0001679000.1"/>
    </source>
</evidence>
<dbReference type="CDD" id="cd04476">
    <property type="entry name" value="RPA1_DBD_C"/>
    <property type="match status" value="1"/>
</dbReference>
<keyword evidence="7 9" id="KW-0238">DNA-binding</keyword>
<evidence type="ECO:0000259" key="11">
    <source>
        <dbReference type="Pfam" id="PF08646"/>
    </source>
</evidence>
<evidence type="ECO:0000256" key="3">
    <source>
        <dbReference type="ARBA" id="ARBA00022705"/>
    </source>
</evidence>
<keyword evidence="5 10" id="KW-0863">Zinc-finger</keyword>
<evidence type="ECO:0000256" key="5">
    <source>
        <dbReference type="ARBA" id="ARBA00022771"/>
    </source>
</evidence>